<evidence type="ECO:0000313" key="1">
    <source>
        <dbReference type="EMBL" id="MBO8201107.1"/>
    </source>
</evidence>
<accession>A0ABS3Y0C1</accession>
<dbReference type="EMBL" id="JAFFZM010000014">
    <property type="protein sequence ID" value="MBO8201107.1"/>
    <property type="molecule type" value="Genomic_DNA"/>
</dbReference>
<sequence length="429" mass="46529">MAGQGKGLPQGTRWRLGVGALAALVLVGVLLAVPDGTERQKGCSGARVTGWRADDPMTRELARYGDDNARFDDWTGGDGTRSVRLPDGRTLWLSADTFLDQVHGAGYGVRSRRPDPAWVRNSALVMSEDGRFERTLLGGAATRPTALFPGTATADGREVWRWPVQAVVEPRRPGSAEKVVRVLLWQREVGRAPWIFGVPRASEVATLSLPDLRLEGIERIHRPRQADVERRVLYGTSAVARGGWTYVFGADEGSVDGKASRAHVARVPRGRLDAPDTWQYWAGPADRADGGWQEDPARSEPILVGKTVQRGATGTYSVVRHQDSWLLLTMDAGAPDGRGVTDIVSYWACAPTGPWHGPGRVAKPPLPEGAQGVGAVPYNPQGHPEFGRGTKRGLLVSYDVNVLDSGGAIHRDVALYRPRFLRLTLAPAR</sequence>
<reference evidence="1 2" key="1">
    <citation type="submission" date="2021-02" db="EMBL/GenBank/DDBJ databases">
        <title>Streptomyces spirodelae sp. nov., isolated from duckweed.</title>
        <authorList>
            <person name="Saimee Y."/>
            <person name="Duangmal K."/>
        </authorList>
    </citation>
    <scope>NUCLEOTIDE SEQUENCE [LARGE SCALE GENOMIC DNA]</scope>
    <source>
        <strain evidence="1 2">DSM 42105</strain>
    </source>
</reference>
<dbReference type="Proteomes" id="UP000721954">
    <property type="component" value="Unassembled WGS sequence"/>
</dbReference>
<organism evidence="1 2">
    <name type="scientific">Streptomyces smyrnaeus</name>
    <dbReference type="NCBI Taxonomy" id="1387713"/>
    <lineage>
        <taxon>Bacteria</taxon>
        <taxon>Bacillati</taxon>
        <taxon>Actinomycetota</taxon>
        <taxon>Actinomycetes</taxon>
        <taxon>Kitasatosporales</taxon>
        <taxon>Streptomycetaceae</taxon>
        <taxon>Streptomyces</taxon>
    </lineage>
</organism>
<gene>
    <name evidence="1" type="ORF">JW613_22810</name>
</gene>
<evidence type="ECO:0000313" key="2">
    <source>
        <dbReference type="Proteomes" id="UP000721954"/>
    </source>
</evidence>
<protein>
    <submittedName>
        <fullName evidence="1">DUF4185 domain-containing protein</fullName>
    </submittedName>
</protein>
<comment type="caution">
    <text evidence="1">The sequence shown here is derived from an EMBL/GenBank/DDBJ whole genome shotgun (WGS) entry which is preliminary data.</text>
</comment>
<name>A0ABS3Y0C1_9ACTN</name>
<keyword evidence="2" id="KW-1185">Reference proteome</keyword>
<proteinExistence type="predicted"/>